<sequence length="65" mass="7185">MGVLPDSLFMDGHTCRYRQTLPPNETKQGMANLSIVRYALPCLVFFSHSGGKALRPPDGSVHQKL</sequence>
<dbReference type="RefSeq" id="WP_021645212.1">
    <property type="nucleotide sequence ID" value="NZ_KE993098.1"/>
</dbReference>
<evidence type="ECO:0000313" key="2">
    <source>
        <dbReference type="Proteomes" id="UP000016496"/>
    </source>
</evidence>
<dbReference type="GeneID" id="99754169"/>
<proteinExistence type="predicted"/>
<organism evidence="1 2">
    <name type="scientific">Bacteroides pyogenes F0041</name>
    <dbReference type="NCBI Taxonomy" id="1321819"/>
    <lineage>
        <taxon>Bacteria</taxon>
        <taxon>Pseudomonadati</taxon>
        <taxon>Bacteroidota</taxon>
        <taxon>Bacteroidia</taxon>
        <taxon>Bacteroidales</taxon>
        <taxon>Bacteroidaceae</taxon>
        <taxon>Bacteroides</taxon>
    </lineage>
</organism>
<comment type="caution">
    <text evidence="1">The sequence shown here is derived from an EMBL/GenBank/DDBJ whole genome shotgun (WGS) entry which is preliminary data.</text>
</comment>
<accession>U2C4L4</accession>
<gene>
    <name evidence="1" type="ORF">HMPREF1981_01773</name>
</gene>
<evidence type="ECO:0000313" key="1">
    <source>
        <dbReference type="EMBL" id="ERI85419.1"/>
    </source>
</evidence>
<name>U2C4L4_9BACE</name>
<dbReference type="PATRIC" id="fig|1321819.3.peg.1640"/>
<dbReference type="HOGENOM" id="CLU_2840764_0_0_10"/>
<dbReference type="AlphaFoldDB" id="U2C4L4"/>
<protein>
    <submittedName>
        <fullName evidence="1">Uncharacterized protein</fullName>
    </submittedName>
</protein>
<dbReference type="Proteomes" id="UP000016496">
    <property type="component" value="Unassembled WGS sequence"/>
</dbReference>
<dbReference type="EMBL" id="AWSV01000093">
    <property type="protein sequence ID" value="ERI85419.1"/>
    <property type="molecule type" value="Genomic_DNA"/>
</dbReference>
<reference evidence="1 2" key="1">
    <citation type="submission" date="2013-08" db="EMBL/GenBank/DDBJ databases">
        <authorList>
            <person name="Weinstock G."/>
            <person name="Sodergren E."/>
            <person name="Wylie T."/>
            <person name="Fulton L."/>
            <person name="Fulton R."/>
            <person name="Fronick C."/>
            <person name="O'Laughlin M."/>
            <person name="Godfrey J."/>
            <person name="Miner T."/>
            <person name="Herter B."/>
            <person name="Appelbaum E."/>
            <person name="Cordes M."/>
            <person name="Lek S."/>
            <person name="Wollam A."/>
            <person name="Pepin K.H."/>
            <person name="Palsikar V.B."/>
            <person name="Mitreva M."/>
            <person name="Wilson R.K."/>
        </authorList>
    </citation>
    <scope>NUCLEOTIDE SEQUENCE [LARGE SCALE GENOMIC DNA]</scope>
    <source>
        <strain evidence="1 2">F0041</strain>
    </source>
</reference>